<accession>A0A081ARI3</accession>
<dbReference type="Proteomes" id="UP000028582">
    <property type="component" value="Unassembled WGS sequence"/>
</dbReference>
<feature type="compositionally biased region" description="Basic residues" evidence="1">
    <location>
        <begin position="27"/>
        <end position="36"/>
    </location>
</feature>
<dbReference type="EMBL" id="ANJA01000851">
    <property type="protein sequence ID" value="ETO81494.1"/>
    <property type="molecule type" value="Genomic_DNA"/>
</dbReference>
<name>A0A081ARI3_PHYNI</name>
<proteinExistence type="predicted"/>
<protein>
    <submittedName>
        <fullName evidence="2">Uncharacterized protein</fullName>
    </submittedName>
</protein>
<organism evidence="2 3">
    <name type="scientific">Phytophthora nicotianae P1976</name>
    <dbReference type="NCBI Taxonomy" id="1317066"/>
    <lineage>
        <taxon>Eukaryota</taxon>
        <taxon>Sar</taxon>
        <taxon>Stramenopiles</taxon>
        <taxon>Oomycota</taxon>
        <taxon>Peronosporomycetes</taxon>
        <taxon>Peronosporales</taxon>
        <taxon>Peronosporaceae</taxon>
        <taxon>Phytophthora</taxon>
    </lineage>
</organism>
<comment type="caution">
    <text evidence="2">The sequence shown here is derived from an EMBL/GenBank/DDBJ whole genome shotgun (WGS) entry which is preliminary data.</text>
</comment>
<evidence type="ECO:0000256" key="1">
    <source>
        <dbReference type="SAM" id="MobiDB-lite"/>
    </source>
</evidence>
<reference evidence="2 3" key="1">
    <citation type="submission" date="2013-11" db="EMBL/GenBank/DDBJ databases">
        <title>The Genome Sequence of Phytophthora parasitica P1976.</title>
        <authorList>
            <consortium name="The Broad Institute Genomics Platform"/>
            <person name="Russ C."/>
            <person name="Tyler B."/>
            <person name="Panabieres F."/>
            <person name="Shan W."/>
            <person name="Tripathy S."/>
            <person name="Grunwald N."/>
            <person name="Machado M."/>
            <person name="Johnson C.S."/>
            <person name="Walker B."/>
            <person name="Young S."/>
            <person name="Zeng Q."/>
            <person name="Gargeya S."/>
            <person name="Fitzgerald M."/>
            <person name="Haas B."/>
            <person name="Abouelleil A."/>
            <person name="Allen A.W."/>
            <person name="Alvarado L."/>
            <person name="Arachchi H.M."/>
            <person name="Berlin A.M."/>
            <person name="Chapman S.B."/>
            <person name="Gainer-Dewar J."/>
            <person name="Goldberg J."/>
            <person name="Griggs A."/>
            <person name="Gujja S."/>
            <person name="Hansen M."/>
            <person name="Howarth C."/>
            <person name="Imamovic A."/>
            <person name="Ireland A."/>
            <person name="Larimer J."/>
            <person name="McCowan C."/>
            <person name="Murphy C."/>
            <person name="Pearson M."/>
            <person name="Poon T.W."/>
            <person name="Priest M."/>
            <person name="Roberts A."/>
            <person name="Saif S."/>
            <person name="Shea T."/>
            <person name="Sisk P."/>
            <person name="Sykes S."/>
            <person name="Wortman J."/>
            <person name="Nusbaum C."/>
            <person name="Birren B."/>
        </authorList>
    </citation>
    <scope>NUCLEOTIDE SEQUENCE [LARGE SCALE GENOMIC DNA]</scope>
    <source>
        <strain evidence="2 3">P1976</strain>
    </source>
</reference>
<gene>
    <name evidence="2" type="ORF">F444_04208</name>
</gene>
<sequence>MEKIYGGERVLSNPARDAHEGELSGILRRRAQRRAP</sequence>
<feature type="region of interest" description="Disordered" evidence="1">
    <location>
        <begin position="1"/>
        <end position="36"/>
    </location>
</feature>
<evidence type="ECO:0000313" key="3">
    <source>
        <dbReference type="Proteomes" id="UP000028582"/>
    </source>
</evidence>
<evidence type="ECO:0000313" key="2">
    <source>
        <dbReference type="EMBL" id="ETO81494.1"/>
    </source>
</evidence>
<dbReference type="AlphaFoldDB" id="A0A081ARI3"/>